<dbReference type="PANTHER" id="PTHR43048">
    <property type="entry name" value="METHYLMALONYL-COA EPIMERASE"/>
    <property type="match status" value="1"/>
</dbReference>
<sequence>MGYPRPRAPLPYPGAVAEALPMFKRIAHVCLNVRDLQRSVDFYGKLGFATKFTFTREGAPFGAYLEIADGNYVEMFEDRNLGEVVNTGIAHFCLETDDMDAVMATLKSRGVPFTEKKLGCDNTYQIWLADPDGNKFEVHQYTKASTQYTGGVIEADW</sequence>
<dbReference type="GO" id="GO:0046872">
    <property type="term" value="F:metal ion binding"/>
    <property type="evidence" value="ECO:0007669"/>
    <property type="project" value="UniProtKB-KW"/>
</dbReference>
<dbReference type="InterPro" id="IPR029068">
    <property type="entry name" value="Glyas_Bleomycin-R_OHBP_Dase"/>
</dbReference>
<dbReference type="SUPFAM" id="SSF54593">
    <property type="entry name" value="Glyoxalase/Bleomycin resistance protein/Dihydroxybiphenyl dioxygenase"/>
    <property type="match status" value="1"/>
</dbReference>
<dbReference type="GO" id="GO:0004462">
    <property type="term" value="F:lactoylglutathione lyase activity"/>
    <property type="evidence" value="ECO:0007669"/>
    <property type="project" value="InterPro"/>
</dbReference>
<dbReference type="STRING" id="448385.sce3279"/>
<dbReference type="PROSITE" id="PS00934">
    <property type="entry name" value="GLYOXALASE_I_1"/>
    <property type="match status" value="1"/>
</dbReference>
<dbReference type="GO" id="GO:0046491">
    <property type="term" value="P:L-methylmalonyl-CoA metabolic process"/>
    <property type="evidence" value="ECO:0007669"/>
    <property type="project" value="TreeGrafter"/>
</dbReference>
<evidence type="ECO:0000256" key="1">
    <source>
        <dbReference type="ARBA" id="ARBA00022723"/>
    </source>
</evidence>
<dbReference type="InterPro" id="IPR037523">
    <property type="entry name" value="VOC_core"/>
</dbReference>
<dbReference type="Proteomes" id="UP000002139">
    <property type="component" value="Chromosome"/>
</dbReference>
<dbReference type="AlphaFoldDB" id="A9GMH3"/>
<dbReference type="Pfam" id="PF00903">
    <property type="entry name" value="Glyoxalase"/>
    <property type="match status" value="1"/>
</dbReference>
<dbReference type="GO" id="GO:0004493">
    <property type="term" value="F:methylmalonyl-CoA epimerase activity"/>
    <property type="evidence" value="ECO:0007669"/>
    <property type="project" value="TreeGrafter"/>
</dbReference>
<keyword evidence="1" id="KW-0479">Metal-binding</keyword>
<dbReference type="EMBL" id="AM746676">
    <property type="protein sequence ID" value="CAN93438.1"/>
    <property type="molecule type" value="Genomic_DNA"/>
</dbReference>
<evidence type="ECO:0000259" key="2">
    <source>
        <dbReference type="PROSITE" id="PS51819"/>
    </source>
</evidence>
<dbReference type="Gene3D" id="3.10.180.10">
    <property type="entry name" value="2,3-Dihydroxybiphenyl 1,2-Dioxygenase, domain 1"/>
    <property type="match status" value="1"/>
</dbReference>
<keyword evidence="3" id="KW-0456">Lyase</keyword>
<dbReference type="PANTHER" id="PTHR43048:SF3">
    <property type="entry name" value="METHYLMALONYL-COA EPIMERASE, MITOCHONDRIAL"/>
    <property type="match status" value="1"/>
</dbReference>
<keyword evidence="4" id="KW-1185">Reference proteome</keyword>
<dbReference type="InterPro" id="IPR051785">
    <property type="entry name" value="MMCE/EMCE_epimerase"/>
</dbReference>
<organism evidence="3 4">
    <name type="scientific">Sorangium cellulosum (strain So ce56)</name>
    <name type="common">Polyangium cellulosum (strain So ce56)</name>
    <dbReference type="NCBI Taxonomy" id="448385"/>
    <lineage>
        <taxon>Bacteria</taxon>
        <taxon>Pseudomonadati</taxon>
        <taxon>Myxococcota</taxon>
        <taxon>Polyangia</taxon>
        <taxon>Polyangiales</taxon>
        <taxon>Polyangiaceae</taxon>
        <taxon>Sorangium</taxon>
    </lineage>
</organism>
<dbReference type="CDD" id="cd06587">
    <property type="entry name" value="VOC"/>
    <property type="match status" value="1"/>
</dbReference>
<protein>
    <submittedName>
        <fullName evidence="3">Lactoylglutathione lyase</fullName>
    </submittedName>
</protein>
<gene>
    <name evidence="3" type="ordered locus">sce3279</name>
</gene>
<dbReference type="HOGENOM" id="CLU_046006_2_7_7"/>
<feature type="domain" description="VOC" evidence="2">
    <location>
        <begin position="25"/>
        <end position="141"/>
    </location>
</feature>
<evidence type="ECO:0000313" key="3">
    <source>
        <dbReference type="EMBL" id="CAN93438.1"/>
    </source>
</evidence>
<dbReference type="PROSITE" id="PS51819">
    <property type="entry name" value="VOC"/>
    <property type="match status" value="1"/>
</dbReference>
<dbReference type="InterPro" id="IPR018146">
    <property type="entry name" value="Glyoxalase_1_CS"/>
</dbReference>
<dbReference type="InterPro" id="IPR004360">
    <property type="entry name" value="Glyas_Fos-R_dOase_dom"/>
</dbReference>
<evidence type="ECO:0000313" key="4">
    <source>
        <dbReference type="Proteomes" id="UP000002139"/>
    </source>
</evidence>
<dbReference type="eggNOG" id="COG0346">
    <property type="taxonomic scope" value="Bacteria"/>
</dbReference>
<proteinExistence type="predicted"/>
<name>A9GMH3_SORC5</name>
<dbReference type="KEGG" id="scl:sce3279"/>
<reference evidence="3 4" key="1">
    <citation type="journal article" date="2007" name="Nat. Biotechnol.">
        <title>Complete genome sequence of the myxobacterium Sorangium cellulosum.</title>
        <authorList>
            <person name="Schneiker S."/>
            <person name="Perlova O."/>
            <person name="Kaiser O."/>
            <person name="Gerth K."/>
            <person name="Alici A."/>
            <person name="Altmeyer M.O."/>
            <person name="Bartels D."/>
            <person name="Bekel T."/>
            <person name="Beyer S."/>
            <person name="Bode E."/>
            <person name="Bode H.B."/>
            <person name="Bolten C.J."/>
            <person name="Choudhuri J.V."/>
            <person name="Doss S."/>
            <person name="Elnakady Y.A."/>
            <person name="Frank B."/>
            <person name="Gaigalat L."/>
            <person name="Goesmann A."/>
            <person name="Groeger C."/>
            <person name="Gross F."/>
            <person name="Jelsbak L."/>
            <person name="Jelsbak L."/>
            <person name="Kalinowski J."/>
            <person name="Kegler C."/>
            <person name="Knauber T."/>
            <person name="Konietzny S."/>
            <person name="Kopp M."/>
            <person name="Krause L."/>
            <person name="Krug D."/>
            <person name="Linke B."/>
            <person name="Mahmud T."/>
            <person name="Martinez-Arias R."/>
            <person name="McHardy A.C."/>
            <person name="Merai M."/>
            <person name="Meyer F."/>
            <person name="Mormann S."/>
            <person name="Munoz-Dorado J."/>
            <person name="Perez J."/>
            <person name="Pradella S."/>
            <person name="Rachid S."/>
            <person name="Raddatz G."/>
            <person name="Rosenau F."/>
            <person name="Rueckert C."/>
            <person name="Sasse F."/>
            <person name="Scharfe M."/>
            <person name="Schuster S.C."/>
            <person name="Suen G."/>
            <person name="Treuner-Lange A."/>
            <person name="Velicer G.J."/>
            <person name="Vorholter F.-J."/>
            <person name="Weissman K.J."/>
            <person name="Welch R.D."/>
            <person name="Wenzel S.C."/>
            <person name="Whitworth D.E."/>
            <person name="Wilhelm S."/>
            <person name="Wittmann C."/>
            <person name="Bloecker H."/>
            <person name="Puehler A."/>
            <person name="Mueller R."/>
        </authorList>
    </citation>
    <scope>NUCLEOTIDE SEQUENCE [LARGE SCALE GENOMIC DNA]</scope>
    <source>
        <strain evidence="4">So ce56</strain>
    </source>
</reference>
<accession>A9GMH3</accession>
<dbReference type="BioCyc" id="SCEL448385:SCE_RS16805-MONOMER"/>